<evidence type="ECO:0000313" key="4">
    <source>
        <dbReference type="EMBL" id="OQD75386.1"/>
    </source>
</evidence>
<protein>
    <recommendedName>
        <fullName evidence="2">DNA repair protein rad9</fullName>
    </recommendedName>
</protein>
<dbReference type="GO" id="GO:0000076">
    <property type="term" value="P:DNA replication checkpoint signaling"/>
    <property type="evidence" value="ECO:0007669"/>
    <property type="project" value="TreeGrafter"/>
</dbReference>
<reference evidence="5" key="1">
    <citation type="journal article" date="2017" name="Nat. Microbiol.">
        <title>Global analysis of biosynthetic gene clusters reveals vast potential of secondary metabolite production in Penicillium species.</title>
        <authorList>
            <person name="Nielsen J.C."/>
            <person name="Grijseels S."/>
            <person name="Prigent S."/>
            <person name="Ji B."/>
            <person name="Dainat J."/>
            <person name="Nielsen K.F."/>
            <person name="Frisvad J.C."/>
            <person name="Workman M."/>
            <person name="Nielsen J."/>
        </authorList>
    </citation>
    <scope>NUCLEOTIDE SEQUENCE [LARGE SCALE GENOMIC DNA]</scope>
    <source>
        <strain evidence="5">IBT 11843</strain>
    </source>
</reference>
<evidence type="ECO:0000313" key="5">
    <source>
        <dbReference type="Proteomes" id="UP000191522"/>
    </source>
</evidence>
<comment type="similarity">
    <text evidence="1 2">Belongs to the rad9 family.</text>
</comment>
<dbReference type="AlphaFoldDB" id="A0A1V6PFW9"/>
<comment type="caution">
    <text evidence="4">The sequence shown here is derived from an EMBL/GenBank/DDBJ whole genome shotgun (WGS) entry which is preliminary data.</text>
</comment>
<feature type="compositionally biased region" description="Low complexity" evidence="3">
    <location>
        <begin position="356"/>
        <end position="369"/>
    </location>
</feature>
<gene>
    <name evidence="4" type="ORF">PENDEC_c007G06151</name>
</gene>
<dbReference type="GO" id="GO:0006281">
    <property type="term" value="P:DNA repair"/>
    <property type="evidence" value="ECO:0007669"/>
    <property type="project" value="UniProtKB-UniRule"/>
</dbReference>
<dbReference type="GO" id="GO:0030896">
    <property type="term" value="C:checkpoint clamp complex"/>
    <property type="evidence" value="ECO:0007669"/>
    <property type="project" value="UniProtKB-UniRule"/>
</dbReference>
<dbReference type="PANTHER" id="PTHR15237">
    <property type="entry name" value="DNA REPAIR PROTEIN RAD9"/>
    <property type="match status" value="1"/>
</dbReference>
<dbReference type="GO" id="GO:0031573">
    <property type="term" value="P:mitotic intra-S DNA damage checkpoint signaling"/>
    <property type="evidence" value="ECO:0007669"/>
    <property type="project" value="TreeGrafter"/>
</dbReference>
<feature type="compositionally biased region" description="Pro residues" evidence="3">
    <location>
        <begin position="330"/>
        <end position="339"/>
    </location>
</feature>
<dbReference type="GO" id="GO:0071479">
    <property type="term" value="P:cellular response to ionizing radiation"/>
    <property type="evidence" value="ECO:0007669"/>
    <property type="project" value="TreeGrafter"/>
</dbReference>
<dbReference type="InterPro" id="IPR007268">
    <property type="entry name" value="Rad9/Ddc1"/>
</dbReference>
<evidence type="ECO:0000256" key="1">
    <source>
        <dbReference type="ARBA" id="ARBA00008494"/>
    </source>
</evidence>
<dbReference type="InterPro" id="IPR026584">
    <property type="entry name" value="Rad9"/>
</dbReference>
<dbReference type="EMBL" id="MDYL01000007">
    <property type="protein sequence ID" value="OQD75386.1"/>
    <property type="molecule type" value="Genomic_DNA"/>
</dbReference>
<keyword evidence="2" id="KW-0227">DNA damage</keyword>
<dbReference type="PIRSF" id="PIRSF009303">
    <property type="entry name" value="Cell_cycle_RAD9"/>
    <property type="match status" value="1"/>
</dbReference>
<accession>A0A1V6PFW9</accession>
<dbReference type="OMA" id="NETQCRF"/>
<proteinExistence type="inferred from homology"/>
<name>A0A1V6PFW9_PENDC</name>
<dbReference type="Proteomes" id="UP000191522">
    <property type="component" value="Unassembled WGS sequence"/>
</dbReference>
<evidence type="ECO:0000256" key="2">
    <source>
        <dbReference type="PIRNR" id="PIRNR009303"/>
    </source>
</evidence>
<evidence type="ECO:0000256" key="3">
    <source>
        <dbReference type="SAM" id="MobiDB-lite"/>
    </source>
</evidence>
<organism evidence="4 5">
    <name type="scientific">Penicillium decumbens</name>
    <dbReference type="NCBI Taxonomy" id="69771"/>
    <lineage>
        <taxon>Eukaryota</taxon>
        <taxon>Fungi</taxon>
        <taxon>Dikarya</taxon>
        <taxon>Ascomycota</taxon>
        <taxon>Pezizomycotina</taxon>
        <taxon>Eurotiomycetes</taxon>
        <taxon>Eurotiomycetidae</taxon>
        <taxon>Eurotiales</taxon>
        <taxon>Aspergillaceae</taxon>
        <taxon>Penicillium</taxon>
    </lineage>
</organism>
<feature type="region of interest" description="Disordered" evidence="3">
    <location>
        <begin position="386"/>
        <end position="452"/>
    </location>
</feature>
<dbReference type="STRING" id="69771.A0A1V6PFW9"/>
<dbReference type="SUPFAM" id="SSF55979">
    <property type="entry name" value="DNA clamp"/>
    <property type="match status" value="1"/>
</dbReference>
<feature type="region of interest" description="Disordered" evidence="3">
    <location>
        <begin position="290"/>
        <end position="373"/>
    </location>
</feature>
<dbReference type="PANTHER" id="PTHR15237:SF0">
    <property type="entry name" value="CELL CYCLE CHECKPOINT CONTROL PROTEIN"/>
    <property type="match status" value="1"/>
</dbReference>
<sequence length="452" mass="50457">MSSLTLSLAPPALVRLHDVLTCLAKFSDTVAIEAEHDLLRLSALNSTKTAFASFVCEKESFFEAYSFNVRKNVRSSNGTAGDRFYCQILLKALLSVFRGRVDRNKDTAVERCDMELHEDPQETECRLTVKMICGLGVIRSYKLTYESAAIQHAVFDRSRITNQWTADPRFLRQIIDHFSLSAEQLDMYSDSGKAVFTSFTTKIMEGKEVLKYPVHTSVAADKRDFEEILIEDNMHIAINLKDFKAVVAHAETANATVTARYTQPCKPLQLAYDFEGVNAEFTIMTRGEVEGETAPASSRVGMPQLSQRQTSAPISVSRTNTPRGVTPSRQMPPPPPPPRSRSIRPLNGSSTQEHLAPAAASDRPDSSVSMDYDSLFVPADDDRQWDEMDEQEEPQDILGWDASGRQDLSEPILQEAEPDFPKMADTRQPPKDEMGVPPTQRISQVRGLGLFD</sequence>
<feature type="compositionally biased region" description="Basic and acidic residues" evidence="3">
    <location>
        <begin position="419"/>
        <end position="434"/>
    </location>
</feature>
<comment type="function">
    <text evidence="2">Acts in DNA repair and mutagenesis. Involved in promoting resistance to ionizing radiation and UV light, as well as regulating cell cycle progression after irradiation.</text>
</comment>
<keyword evidence="5" id="KW-1185">Reference proteome</keyword>
<dbReference type="Pfam" id="PF04139">
    <property type="entry name" value="Rad9"/>
    <property type="match status" value="1"/>
</dbReference>
<dbReference type="Gene3D" id="3.70.10.10">
    <property type="match status" value="1"/>
</dbReference>
<dbReference type="OrthoDB" id="60092at2759"/>
<feature type="compositionally biased region" description="Polar residues" evidence="3">
    <location>
        <begin position="304"/>
        <end position="323"/>
    </location>
</feature>
<dbReference type="InterPro" id="IPR046938">
    <property type="entry name" value="DNA_clamp_sf"/>
</dbReference>